<gene>
    <name evidence="2" type="ORF">FDT80_14065</name>
</gene>
<proteinExistence type="predicted"/>
<dbReference type="Gene3D" id="2.60.40.2420">
    <property type="match status" value="1"/>
</dbReference>
<dbReference type="NCBIfam" id="NF041112">
    <property type="entry name" value="chap_CsgH_alph"/>
    <property type="match status" value="1"/>
</dbReference>
<reference evidence="2 3" key="1">
    <citation type="submission" date="2019-05" db="EMBL/GenBank/DDBJ databases">
        <title>Sulfitobacter sabulilitoris sp. nov., isolated from a marine sand.</title>
        <authorList>
            <person name="Yoon J.-H."/>
        </authorList>
    </citation>
    <scope>NUCLEOTIDE SEQUENCE [LARGE SCALE GENOMIC DNA]</scope>
    <source>
        <strain evidence="2 3">HSMS-29</strain>
    </source>
</reference>
<feature type="signal peptide" evidence="1">
    <location>
        <begin position="1"/>
        <end position="23"/>
    </location>
</feature>
<keyword evidence="1" id="KW-0732">Signal</keyword>
<evidence type="ECO:0000256" key="1">
    <source>
        <dbReference type="SAM" id="SignalP"/>
    </source>
</evidence>
<feature type="chain" id="PRO_5024329378" evidence="1">
    <location>
        <begin position="24"/>
        <end position="125"/>
    </location>
</feature>
<keyword evidence="3" id="KW-1185">Reference proteome</keyword>
<dbReference type="InterPro" id="IPR047726">
    <property type="entry name" value="CsgH_dom"/>
</dbReference>
<organism evidence="2 3">
    <name type="scientific">Sulfitobacter sabulilitoris</name>
    <dbReference type="NCBI Taxonomy" id="2562655"/>
    <lineage>
        <taxon>Bacteria</taxon>
        <taxon>Pseudomonadati</taxon>
        <taxon>Pseudomonadota</taxon>
        <taxon>Alphaproteobacteria</taxon>
        <taxon>Rhodobacterales</taxon>
        <taxon>Roseobacteraceae</taxon>
        <taxon>Sulfitobacter</taxon>
    </lineage>
</organism>
<protein>
    <submittedName>
        <fullName evidence="2">Uncharacterized protein</fullName>
    </submittedName>
</protein>
<evidence type="ECO:0000313" key="3">
    <source>
        <dbReference type="Proteomes" id="UP000309550"/>
    </source>
</evidence>
<dbReference type="AlphaFoldDB" id="A0A5S3PFG5"/>
<dbReference type="InterPro" id="IPR053722">
    <property type="entry name" value="Curli_assembly_CsgC/AgfC"/>
</dbReference>
<sequence>MTRSAILGLFAAAALGAATPADAAPLALADIDIRPAGGALEISGRVRGMDAGKVTARLEIDKSDSAGRTRTSQSRDISVTAGSEDIVATTTLSAQPDLSLTVTLTLVSQGVEIGSASTTVMPATK</sequence>
<dbReference type="EMBL" id="VANS01000003">
    <property type="protein sequence ID" value="TMM51860.1"/>
    <property type="molecule type" value="Genomic_DNA"/>
</dbReference>
<accession>A0A5S3PFG5</accession>
<dbReference type="Proteomes" id="UP000309550">
    <property type="component" value="Unassembled WGS sequence"/>
</dbReference>
<evidence type="ECO:0000313" key="2">
    <source>
        <dbReference type="EMBL" id="TMM51860.1"/>
    </source>
</evidence>
<name>A0A5S3PFG5_9RHOB</name>
<dbReference type="OrthoDB" id="9947163at2"/>
<dbReference type="RefSeq" id="WP_138662930.1">
    <property type="nucleotide sequence ID" value="NZ_VANS01000003.1"/>
</dbReference>
<comment type="caution">
    <text evidence="2">The sequence shown here is derived from an EMBL/GenBank/DDBJ whole genome shotgun (WGS) entry which is preliminary data.</text>
</comment>